<reference evidence="10 11" key="1">
    <citation type="submission" date="2016-03" db="EMBL/GenBank/DDBJ databases">
        <title>Draft genome sequence of Paenibacillus antarcticus CECT 5836.</title>
        <authorList>
            <person name="Shin S.-K."/>
            <person name="Yi H."/>
        </authorList>
    </citation>
    <scope>NUCLEOTIDE SEQUENCE [LARGE SCALE GENOMIC DNA]</scope>
    <source>
        <strain evidence="10 11">CECT 5836</strain>
    </source>
</reference>
<dbReference type="PANTHER" id="PTHR43553:SF27">
    <property type="entry name" value="ENERGY-COUPLING FACTOR TRANSPORTER ATP-BINDING PROTEIN ECFA2"/>
    <property type="match status" value="1"/>
</dbReference>
<dbReference type="GO" id="GO:0005524">
    <property type="term" value="F:ATP binding"/>
    <property type="evidence" value="ECO:0007669"/>
    <property type="project" value="UniProtKB-KW"/>
</dbReference>
<evidence type="ECO:0000256" key="3">
    <source>
        <dbReference type="ARBA" id="ARBA00022448"/>
    </source>
</evidence>
<protein>
    <submittedName>
        <fullName evidence="10">Cobalt transporter ATP-binding subunit</fullName>
    </submittedName>
</protein>
<evidence type="ECO:0000256" key="7">
    <source>
        <dbReference type="ARBA" id="ARBA00022967"/>
    </source>
</evidence>
<dbReference type="InterPro" id="IPR017871">
    <property type="entry name" value="ABC_transporter-like_CS"/>
</dbReference>
<evidence type="ECO:0000256" key="2">
    <source>
        <dbReference type="ARBA" id="ARBA00005417"/>
    </source>
</evidence>
<dbReference type="GO" id="GO:0043190">
    <property type="term" value="C:ATP-binding cassette (ABC) transporter complex"/>
    <property type="evidence" value="ECO:0007669"/>
    <property type="project" value="TreeGrafter"/>
</dbReference>
<keyword evidence="7" id="KW-1278">Translocase</keyword>
<organism evidence="10 11">
    <name type="scientific">Paenibacillus antarcticus</name>
    <dbReference type="NCBI Taxonomy" id="253703"/>
    <lineage>
        <taxon>Bacteria</taxon>
        <taxon>Bacillati</taxon>
        <taxon>Bacillota</taxon>
        <taxon>Bacilli</taxon>
        <taxon>Bacillales</taxon>
        <taxon>Paenibacillaceae</taxon>
        <taxon>Paenibacillus</taxon>
    </lineage>
</organism>
<keyword evidence="3" id="KW-0813">Transport</keyword>
<dbReference type="InterPro" id="IPR050095">
    <property type="entry name" value="ECF_ABC_transporter_ATP-bd"/>
</dbReference>
<dbReference type="RefSeq" id="WP_068653245.1">
    <property type="nucleotide sequence ID" value="NZ_CP043611.1"/>
</dbReference>
<dbReference type="OrthoDB" id="9784332at2"/>
<evidence type="ECO:0000259" key="9">
    <source>
        <dbReference type="PROSITE" id="PS50893"/>
    </source>
</evidence>
<proteinExistence type="inferred from homology"/>
<evidence type="ECO:0000313" key="10">
    <source>
        <dbReference type="EMBL" id="OAB40448.1"/>
    </source>
</evidence>
<evidence type="ECO:0000256" key="8">
    <source>
        <dbReference type="ARBA" id="ARBA00023136"/>
    </source>
</evidence>
<dbReference type="SUPFAM" id="SSF52540">
    <property type="entry name" value="P-loop containing nucleoside triphosphate hydrolases"/>
    <property type="match status" value="1"/>
</dbReference>
<dbReference type="PANTHER" id="PTHR43553">
    <property type="entry name" value="HEAVY METAL TRANSPORTER"/>
    <property type="match status" value="1"/>
</dbReference>
<dbReference type="CDD" id="cd03225">
    <property type="entry name" value="ABC_cobalt_CbiO_domain1"/>
    <property type="match status" value="1"/>
</dbReference>
<dbReference type="EMBL" id="LVJI01000054">
    <property type="protein sequence ID" value="OAB40448.1"/>
    <property type="molecule type" value="Genomic_DNA"/>
</dbReference>
<dbReference type="FunFam" id="3.40.50.300:FF:000224">
    <property type="entry name" value="Energy-coupling factor transporter ATP-binding protein EcfA"/>
    <property type="match status" value="1"/>
</dbReference>
<sequence>MVYQLSNVSVNYANQVALNNVSCTIQEGKWISVIGQTGAGKSTFVQVLKGLIPSFDGDYLINQHPIHRDNKGQLMVVPDIGYVFQYPEHQLFETSVYKELAFTPKLSGYSHQQIDQAIDLILPKVGLSKEILPLAPFQLSGGQKRRVAIASVLMMNPKLLILDEPTAGLDPVSRKFLLRLLKEWQQQDNRTILNVSHQMNDVAEYSDEVIVFHEGHLMAHCDTSILFLEQTPLLARLGISLPEPVQLLKLVEELSGQNIEVVSCKERDIFGKVWPILHARGC</sequence>
<dbReference type="GO" id="GO:0016887">
    <property type="term" value="F:ATP hydrolysis activity"/>
    <property type="evidence" value="ECO:0007669"/>
    <property type="project" value="InterPro"/>
</dbReference>
<keyword evidence="4" id="KW-1003">Cell membrane</keyword>
<dbReference type="InterPro" id="IPR003593">
    <property type="entry name" value="AAA+_ATPase"/>
</dbReference>
<dbReference type="InterPro" id="IPR015856">
    <property type="entry name" value="ABC_transpr_CbiO/EcfA_su"/>
</dbReference>
<dbReference type="GO" id="GO:0015087">
    <property type="term" value="F:cobalt ion transmembrane transporter activity"/>
    <property type="evidence" value="ECO:0007669"/>
    <property type="project" value="UniProtKB-ARBA"/>
</dbReference>
<dbReference type="Pfam" id="PF00005">
    <property type="entry name" value="ABC_tran"/>
    <property type="match status" value="1"/>
</dbReference>
<keyword evidence="5" id="KW-0547">Nucleotide-binding</keyword>
<feature type="domain" description="ABC transporter" evidence="9">
    <location>
        <begin position="3"/>
        <end position="239"/>
    </location>
</feature>
<gene>
    <name evidence="10" type="ORF">PBAT_24445</name>
</gene>
<evidence type="ECO:0000256" key="4">
    <source>
        <dbReference type="ARBA" id="ARBA00022475"/>
    </source>
</evidence>
<name>A0A168JCL1_9BACL</name>
<dbReference type="PROSITE" id="PS00211">
    <property type="entry name" value="ABC_TRANSPORTER_1"/>
    <property type="match status" value="1"/>
</dbReference>
<keyword evidence="6 10" id="KW-0067">ATP-binding</keyword>
<dbReference type="AlphaFoldDB" id="A0A168JCL1"/>
<dbReference type="InterPro" id="IPR027417">
    <property type="entry name" value="P-loop_NTPase"/>
</dbReference>
<keyword evidence="8" id="KW-0472">Membrane</keyword>
<dbReference type="PROSITE" id="PS50893">
    <property type="entry name" value="ABC_TRANSPORTER_2"/>
    <property type="match status" value="1"/>
</dbReference>
<evidence type="ECO:0000313" key="11">
    <source>
        <dbReference type="Proteomes" id="UP000077355"/>
    </source>
</evidence>
<comment type="subcellular location">
    <subcellularLocation>
        <location evidence="1">Cell membrane</location>
        <topology evidence="1">Peripheral membrane protein</topology>
    </subcellularLocation>
</comment>
<comment type="similarity">
    <text evidence="2">Belongs to the ABC transporter superfamily.</text>
</comment>
<dbReference type="Proteomes" id="UP000077355">
    <property type="component" value="Unassembled WGS sequence"/>
</dbReference>
<keyword evidence="11" id="KW-1185">Reference proteome</keyword>
<dbReference type="InterPro" id="IPR003439">
    <property type="entry name" value="ABC_transporter-like_ATP-bd"/>
</dbReference>
<dbReference type="SMART" id="SM00382">
    <property type="entry name" value="AAA"/>
    <property type="match status" value="1"/>
</dbReference>
<evidence type="ECO:0000256" key="1">
    <source>
        <dbReference type="ARBA" id="ARBA00004202"/>
    </source>
</evidence>
<evidence type="ECO:0000256" key="6">
    <source>
        <dbReference type="ARBA" id="ARBA00022840"/>
    </source>
</evidence>
<dbReference type="GO" id="GO:0042626">
    <property type="term" value="F:ATPase-coupled transmembrane transporter activity"/>
    <property type="evidence" value="ECO:0007669"/>
    <property type="project" value="TreeGrafter"/>
</dbReference>
<comment type="caution">
    <text evidence="10">The sequence shown here is derived from an EMBL/GenBank/DDBJ whole genome shotgun (WGS) entry which is preliminary data.</text>
</comment>
<evidence type="ECO:0000256" key="5">
    <source>
        <dbReference type="ARBA" id="ARBA00022741"/>
    </source>
</evidence>
<dbReference type="Gene3D" id="3.40.50.300">
    <property type="entry name" value="P-loop containing nucleotide triphosphate hydrolases"/>
    <property type="match status" value="1"/>
</dbReference>
<accession>A0A168JCL1</accession>